<dbReference type="PROSITE" id="PS00211">
    <property type="entry name" value="ABC_TRANSPORTER_1"/>
    <property type="match status" value="1"/>
</dbReference>
<evidence type="ECO:0000256" key="4">
    <source>
        <dbReference type="ARBA" id="ARBA00022840"/>
    </source>
</evidence>
<keyword evidence="3" id="KW-0547">Nucleotide-binding</keyword>
<evidence type="ECO:0000256" key="1">
    <source>
        <dbReference type="ARBA" id="ARBA00005417"/>
    </source>
</evidence>
<dbReference type="SUPFAM" id="SSF52540">
    <property type="entry name" value="P-loop containing nucleoside triphosphate hydrolases"/>
    <property type="match status" value="1"/>
</dbReference>
<proteinExistence type="inferred from homology"/>
<dbReference type="InterPro" id="IPR027417">
    <property type="entry name" value="P-loop_NTPase"/>
</dbReference>
<comment type="similarity">
    <text evidence="1">Belongs to the ABC transporter superfamily.</text>
</comment>
<evidence type="ECO:0000259" key="5">
    <source>
        <dbReference type="PROSITE" id="PS50893"/>
    </source>
</evidence>
<dbReference type="Gene3D" id="3.40.50.300">
    <property type="entry name" value="P-loop containing nucleotide triphosphate hydrolases"/>
    <property type="match status" value="1"/>
</dbReference>
<dbReference type="PROSITE" id="PS50893">
    <property type="entry name" value="ABC_TRANSPORTER_2"/>
    <property type="match status" value="1"/>
</dbReference>
<dbReference type="AlphaFoldDB" id="A0A921IS77"/>
<dbReference type="EMBL" id="DYVF01000039">
    <property type="protein sequence ID" value="HJG30855.1"/>
    <property type="molecule type" value="Genomic_DNA"/>
</dbReference>
<dbReference type="PANTHER" id="PTHR43335">
    <property type="entry name" value="ABC TRANSPORTER, ATP-BINDING PROTEIN"/>
    <property type="match status" value="1"/>
</dbReference>
<dbReference type="Proteomes" id="UP000746751">
    <property type="component" value="Unassembled WGS sequence"/>
</dbReference>
<dbReference type="Pfam" id="PF00005">
    <property type="entry name" value="ABC_tran"/>
    <property type="match status" value="1"/>
</dbReference>
<reference evidence="6" key="1">
    <citation type="journal article" date="2021" name="PeerJ">
        <title>Extensive microbial diversity within the chicken gut microbiome revealed by metagenomics and culture.</title>
        <authorList>
            <person name="Gilroy R."/>
            <person name="Ravi A."/>
            <person name="Getino M."/>
            <person name="Pursley I."/>
            <person name="Horton D.L."/>
            <person name="Alikhan N.F."/>
            <person name="Baker D."/>
            <person name="Gharbi K."/>
            <person name="Hall N."/>
            <person name="Watson M."/>
            <person name="Adriaenssens E.M."/>
            <person name="Foster-Nyarko E."/>
            <person name="Jarju S."/>
            <person name="Secka A."/>
            <person name="Antonio M."/>
            <person name="Oren A."/>
            <person name="Chaudhuri R.R."/>
            <person name="La Ragione R."/>
            <person name="Hildebrand F."/>
            <person name="Pallen M.J."/>
        </authorList>
    </citation>
    <scope>NUCLEOTIDE SEQUENCE</scope>
    <source>
        <strain evidence="6">ChiGjej2B2-7701</strain>
    </source>
</reference>
<feature type="domain" description="ABC transporter" evidence="5">
    <location>
        <begin position="4"/>
        <end position="231"/>
    </location>
</feature>
<sequence>MFAIETAGLGKSFRHKRVLDGLNVHVGQGEIYGFIGKNGAGKSTTMKLIAGLMPADAGEIRVLGDLLVPCEPHPRVGALIEQPGMYANLSALDNLMAKALVLGLVDVRRTCEELLEVVGLADAGNEKTKRFSLGMRQRLGIALALLGSPDVLLLDEPLNGLDPEIARDIRNLIVRMNRERGVTVFISSHALDQLERICTVYGVLRDGGLAAELTADEVDQACARCLIVRTGEAPRALAALTERFPRAHLVALPDDELRIDGDIDAEEVGRALAEEGVAIRELRRSEGDREAFFVGLMGGHDGPASE</sequence>
<reference evidence="6" key="2">
    <citation type="submission" date="2021-09" db="EMBL/GenBank/DDBJ databases">
        <authorList>
            <person name="Gilroy R."/>
        </authorList>
    </citation>
    <scope>NUCLEOTIDE SEQUENCE</scope>
    <source>
        <strain evidence="6">ChiGjej2B2-7701</strain>
    </source>
</reference>
<dbReference type="PANTHER" id="PTHR43335:SF8">
    <property type="entry name" value="ABC TRANSPORTER, ATP-BINDING PROTEIN"/>
    <property type="match status" value="1"/>
</dbReference>
<accession>A0A921IS77</accession>
<evidence type="ECO:0000313" key="7">
    <source>
        <dbReference type="Proteomes" id="UP000746751"/>
    </source>
</evidence>
<protein>
    <submittedName>
        <fullName evidence="6">ATP-binding cassette domain-containing protein</fullName>
    </submittedName>
</protein>
<dbReference type="GO" id="GO:0016887">
    <property type="term" value="F:ATP hydrolysis activity"/>
    <property type="evidence" value="ECO:0007669"/>
    <property type="project" value="InterPro"/>
</dbReference>
<dbReference type="GO" id="GO:0005524">
    <property type="term" value="F:ATP binding"/>
    <property type="evidence" value="ECO:0007669"/>
    <property type="project" value="UniProtKB-KW"/>
</dbReference>
<comment type="caution">
    <text evidence="6">The sequence shown here is derived from an EMBL/GenBank/DDBJ whole genome shotgun (WGS) entry which is preliminary data.</text>
</comment>
<dbReference type="InterPro" id="IPR017871">
    <property type="entry name" value="ABC_transporter-like_CS"/>
</dbReference>
<evidence type="ECO:0000256" key="3">
    <source>
        <dbReference type="ARBA" id="ARBA00022741"/>
    </source>
</evidence>
<dbReference type="InterPro" id="IPR003439">
    <property type="entry name" value="ABC_transporter-like_ATP-bd"/>
</dbReference>
<evidence type="ECO:0000256" key="2">
    <source>
        <dbReference type="ARBA" id="ARBA00022448"/>
    </source>
</evidence>
<dbReference type="SMART" id="SM00382">
    <property type="entry name" value="AAA"/>
    <property type="match status" value="1"/>
</dbReference>
<evidence type="ECO:0000313" key="6">
    <source>
        <dbReference type="EMBL" id="HJG30855.1"/>
    </source>
</evidence>
<dbReference type="InterPro" id="IPR003593">
    <property type="entry name" value="AAA+_ATPase"/>
</dbReference>
<name>A0A921IS77_9ACTN</name>
<keyword evidence="2" id="KW-0813">Transport</keyword>
<gene>
    <name evidence="6" type="ORF">K8U80_05610</name>
</gene>
<organism evidence="6 7">
    <name type="scientific">Collinsella ihumii</name>
    <dbReference type="NCBI Taxonomy" id="1720204"/>
    <lineage>
        <taxon>Bacteria</taxon>
        <taxon>Bacillati</taxon>
        <taxon>Actinomycetota</taxon>
        <taxon>Coriobacteriia</taxon>
        <taxon>Coriobacteriales</taxon>
        <taxon>Coriobacteriaceae</taxon>
        <taxon>Collinsella</taxon>
    </lineage>
</organism>
<keyword evidence="4 6" id="KW-0067">ATP-binding</keyword>